<evidence type="ECO:0000313" key="2">
    <source>
        <dbReference type="EMBL" id="GFO85154.1"/>
    </source>
</evidence>
<dbReference type="Proteomes" id="UP000613208">
    <property type="component" value="Unassembled WGS sequence"/>
</dbReference>
<keyword evidence="1" id="KW-0472">Membrane</keyword>
<proteinExistence type="predicted"/>
<keyword evidence="1" id="KW-1133">Transmembrane helix</keyword>
<feature type="transmembrane region" description="Helical" evidence="1">
    <location>
        <begin position="77"/>
        <end position="94"/>
    </location>
</feature>
<gene>
    <name evidence="2" type="ORF">ANBU17_15010</name>
</gene>
<keyword evidence="3" id="KW-1185">Reference proteome</keyword>
<protein>
    <submittedName>
        <fullName evidence="2">Uncharacterized protein</fullName>
    </submittedName>
</protein>
<keyword evidence="1" id="KW-0812">Transmembrane</keyword>
<feature type="transmembrane region" description="Helical" evidence="1">
    <location>
        <begin position="106"/>
        <end position="123"/>
    </location>
</feature>
<feature type="transmembrane region" description="Helical" evidence="1">
    <location>
        <begin position="7"/>
        <end position="30"/>
    </location>
</feature>
<reference evidence="2" key="1">
    <citation type="submission" date="2020-06" db="EMBL/GenBank/DDBJ databases">
        <title>Characterization of fructooligosaccharide metabolism and fructooligosaccharide-degrading enzymes in human commensal butyrate producers.</title>
        <authorList>
            <person name="Tanno H."/>
            <person name="Fujii T."/>
            <person name="Hirano K."/>
            <person name="Maeno S."/>
            <person name="Tonozuka T."/>
            <person name="Sakamoto M."/>
            <person name="Ohkuma M."/>
            <person name="Tochio T."/>
            <person name="Endo A."/>
        </authorList>
    </citation>
    <scope>NUCLEOTIDE SEQUENCE</scope>
    <source>
        <strain evidence="2">JCM 17466</strain>
    </source>
</reference>
<dbReference type="RefSeq" id="WP_201310860.1">
    <property type="nucleotide sequence ID" value="NZ_BLYI01000031.1"/>
</dbReference>
<dbReference type="EMBL" id="BLYI01000031">
    <property type="protein sequence ID" value="GFO85154.1"/>
    <property type="molecule type" value="Genomic_DNA"/>
</dbReference>
<comment type="caution">
    <text evidence="2">The sequence shown here is derived from an EMBL/GenBank/DDBJ whole genome shotgun (WGS) entry which is preliminary data.</text>
</comment>
<dbReference type="AlphaFoldDB" id="A0A916QB01"/>
<name>A0A916QB01_9FIRM</name>
<feature type="transmembrane region" description="Helical" evidence="1">
    <location>
        <begin position="42"/>
        <end position="65"/>
    </location>
</feature>
<evidence type="ECO:0000313" key="3">
    <source>
        <dbReference type="Proteomes" id="UP000613208"/>
    </source>
</evidence>
<evidence type="ECO:0000256" key="1">
    <source>
        <dbReference type="SAM" id="Phobius"/>
    </source>
</evidence>
<organism evidence="2 3">
    <name type="scientific">Anaerostipes butyraticus</name>
    <dbReference type="NCBI Taxonomy" id="645466"/>
    <lineage>
        <taxon>Bacteria</taxon>
        <taxon>Bacillati</taxon>
        <taxon>Bacillota</taxon>
        <taxon>Clostridia</taxon>
        <taxon>Lachnospirales</taxon>
        <taxon>Lachnospiraceae</taxon>
        <taxon>Anaerostipes</taxon>
    </lineage>
</organism>
<sequence length="125" mass="13404">MERKNTFLKVMAVIILIQGILQILNVVLVVSAGMQTNVSSAMYYIAIILSGLYGLTAVAGGLNGIRFGNRLDGCQRSFYYGAALLVLDLIMILFNAAGGSFELDQIGSFFLPAMFTIAAVMGGRQ</sequence>
<accession>A0A916QB01</accession>